<reference evidence="2 3" key="1">
    <citation type="submission" date="2019-06" db="EMBL/GenBank/DDBJ databases">
        <title>New taxonomy in bacterial strain CC-CFT640, isolated from vineyard.</title>
        <authorList>
            <person name="Lin S.-Y."/>
            <person name="Tsai C.-F."/>
            <person name="Young C.-C."/>
        </authorList>
    </citation>
    <scope>NUCLEOTIDE SEQUENCE [LARGE SCALE GENOMIC DNA]</scope>
    <source>
        <strain evidence="2 3">CC-CFT640</strain>
    </source>
</reference>
<evidence type="ECO:0000313" key="2">
    <source>
        <dbReference type="EMBL" id="TXL71634.1"/>
    </source>
</evidence>
<dbReference type="GO" id="GO:0004497">
    <property type="term" value="F:monooxygenase activity"/>
    <property type="evidence" value="ECO:0007669"/>
    <property type="project" value="UniProtKB-KW"/>
</dbReference>
<dbReference type="RefSeq" id="WP_147850546.1">
    <property type="nucleotide sequence ID" value="NZ_VDUZ01000041.1"/>
</dbReference>
<dbReference type="InterPro" id="IPR011008">
    <property type="entry name" value="Dimeric_a/b-barrel"/>
</dbReference>
<dbReference type="InterPro" id="IPR007138">
    <property type="entry name" value="ABM_dom"/>
</dbReference>
<dbReference type="Gene3D" id="3.30.70.100">
    <property type="match status" value="1"/>
</dbReference>
<organism evidence="2 3">
    <name type="scientific">Vineibacter terrae</name>
    <dbReference type="NCBI Taxonomy" id="2586908"/>
    <lineage>
        <taxon>Bacteria</taxon>
        <taxon>Pseudomonadati</taxon>
        <taxon>Pseudomonadota</taxon>
        <taxon>Alphaproteobacteria</taxon>
        <taxon>Hyphomicrobiales</taxon>
        <taxon>Vineibacter</taxon>
    </lineage>
</organism>
<keyword evidence="2" id="KW-0503">Monooxygenase</keyword>
<keyword evidence="3" id="KW-1185">Reference proteome</keyword>
<keyword evidence="2" id="KW-0560">Oxidoreductase</keyword>
<name>A0A5C8PEQ5_9HYPH</name>
<protein>
    <submittedName>
        <fullName evidence="2">Antibiotic biosynthesis monooxygenase</fullName>
    </submittedName>
</protein>
<comment type="caution">
    <text evidence="2">The sequence shown here is derived from an EMBL/GenBank/DDBJ whole genome shotgun (WGS) entry which is preliminary data.</text>
</comment>
<evidence type="ECO:0000313" key="3">
    <source>
        <dbReference type="Proteomes" id="UP000321638"/>
    </source>
</evidence>
<dbReference type="OrthoDB" id="7210869at2"/>
<dbReference type="EMBL" id="VDUZ01000041">
    <property type="protein sequence ID" value="TXL71634.1"/>
    <property type="molecule type" value="Genomic_DNA"/>
</dbReference>
<dbReference type="SUPFAM" id="SSF54909">
    <property type="entry name" value="Dimeric alpha+beta barrel"/>
    <property type="match status" value="1"/>
</dbReference>
<dbReference type="Proteomes" id="UP000321638">
    <property type="component" value="Unassembled WGS sequence"/>
</dbReference>
<feature type="domain" description="ABM" evidence="1">
    <location>
        <begin position="10"/>
        <end position="69"/>
    </location>
</feature>
<sequence>MIARLWRGLAAPATADAYEDHFTRHVAPALAALAGHRGAWLLRRDAGGQVEFLAVTLWESRDSIRAFAGDDIEAAVVEPEARAVLAAFEEVARHFEVVSRTGT</sequence>
<proteinExistence type="predicted"/>
<dbReference type="AlphaFoldDB" id="A0A5C8PEQ5"/>
<dbReference type="Pfam" id="PF03992">
    <property type="entry name" value="ABM"/>
    <property type="match status" value="1"/>
</dbReference>
<evidence type="ECO:0000259" key="1">
    <source>
        <dbReference type="Pfam" id="PF03992"/>
    </source>
</evidence>
<gene>
    <name evidence="2" type="ORF">FHP25_29290</name>
</gene>
<accession>A0A5C8PEQ5</accession>